<dbReference type="EMBL" id="CP019937">
    <property type="protein sequence ID" value="ARO15792.1"/>
    <property type="molecule type" value="Genomic_DNA"/>
</dbReference>
<dbReference type="OrthoDB" id="9814445at2"/>
<feature type="transmembrane region" description="Helical" evidence="1">
    <location>
        <begin position="68"/>
        <end position="87"/>
    </location>
</feature>
<organism evidence="2 3">
    <name type="scientific">Ketogulonicigenium robustum</name>
    <dbReference type="NCBI Taxonomy" id="92947"/>
    <lineage>
        <taxon>Bacteria</taxon>
        <taxon>Pseudomonadati</taxon>
        <taxon>Pseudomonadota</taxon>
        <taxon>Alphaproteobacteria</taxon>
        <taxon>Rhodobacterales</taxon>
        <taxon>Roseobacteraceae</taxon>
        <taxon>Ketogulonicigenium</taxon>
    </lineage>
</organism>
<dbReference type="Proteomes" id="UP000242447">
    <property type="component" value="Chromosome"/>
</dbReference>
<name>A0A1W6P2P9_9RHOB</name>
<reference evidence="2 3" key="1">
    <citation type="submission" date="2017-02" db="EMBL/GenBank/DDBJ databases">
        <title>Ketogulonicigenium robustum SPU B003 Genome sequencing and assembly.</title>
        <authorList>
            <person name="Li Y."/>
            <person name="Liu L."/>
            <person name="Wang C."/>
            <person name="Zhang M."/>
            <person name="Zhang T."/>
            <person name="Zhang Y."/>
        </authorList>
    </citation>
    <scope>NUCLEOTIDE SEQUENCE [LARGE SCALE GENOMIC DNA]</scope>
    <source>
        <strain evidence="2 3">SPU_B003</strain>
    </source>
</reference>
<evidence type="ECO:0000313" key="2">
    <source>
        <dbReference type="EMBL" id="ARO15792.1"/>
    </source>
</evidence>
<evidence type="ECO:0000256" key="1">
    <source>
        <dbReference type="SAM" id="Phobius"/>
    </source>
</evidence>
<evidence type="ECO:0000313" key="3">
    <source>
        <dbReference type="Proteomes" id="UP000242447"/>
    </source>
</evidence>
<feature type="transmembrane region" description="Helical" evidence="1">
    <location>
        <begin position="7"/>
        <end position="29"/>
    </location>
</feature>
<keyword evidence="1" id="KW-0472">Membrane</keyword>
<keyword evidence="1" id="KW-0812">Transmembrane</keyword>
<dbReference type="Pfam" id="PF02325">
    <property type="entry name" value="CCB3_YggT"/>
    <property type="match status" value="1"/>
</dbReference>
<dbReference type="STRING" id="92947.BVG79_02452"/>
<sequence>MTTLIEFLLMILGIARYVILIYFALSWLITFQVLNLRQPIVARIWYTMVRLTEPVFAPVRRVIPPMGGIDWAPLVVILGISVIEMLLRQNLYTF</sequence>
<dbReference type="InterPro" id="IPR003425">
    <property type="entry name" value="CCB3/YggT"/>
</dbReference>
<protein>
    <submittedName>
        <fullName evidence="2">YGGT family protein</fullName>
    </submittedName>
</protein>
<proteinExistence type="predicted"/>
<keyword evidence="1" id="KW-1133">Transmembrane helix</keyword>
<keyword evidence="3" id="KW-1185">Reference proteome</keyword>
<dbReference type="RefSeq" id="WP_085787138.1">
    <property type="nucleotide sequence ID" value="NZ_CP019937.1"/>
</dbReference>
<gene>
    <name evidence="2" type="primary">yggT</name>
    <name evidence="2" type="ORF">BVG79_02452</name>
</gene>
<dbReference type="GO" id="GO:0016020">
    <property type="term" value="C:membrane"/>
    <property type="evidence" value="ECO:0007669"/>
    <property type="project" value="InterPro"/>
</dbReference>
<dbReference type="AlphaFoldDB" id="A0A1W6P2P9"/>
<dbReference type="KEGG" id="kro:BVG79_02452"/>
<accession>A0A1W6P2P9</accession>